<keyword evidence="1" id="KW-0472">Membrane</keyword>
<name>A0A0V1BHU9_TRISP</name>
<dbReference type="EMBL" id="JYDH01000043">
    <property type="protein sequence ID" value="KRY36431.1"/>
    <property type="molecule type" value="Genomic_DNA"/>
</dbReference>
<evidence type="ECO:0000313" key="3">
    <source>
        <dbReference type="Proteomes" id="UP000054776"/>
    </source>
</evidence>
<protein>
    <submittedName>
        <fullName evidence="2">Uncharacterized protein</fullName>
    </submittedName>
</protein>
<keyword evidence="1" id="KW-1133">Transmembrane helix</keyword>
<gene>
    <name evidence="2" type="ORF">T01_10052</name>
</gene>
<dbReference type="Proteomes" id="UP000054776">
    <property type="component" value="Unassembled WGS sequence"/>
</dbReference>
<keyword evidence="3" id="KW-1185">Reference proteome</keyword>
<feature type="non-terminal residue" evidence="2">
    <location>
        <position position="159"/>
    </location>
</feature>
<organism evidence="2 3">
    <name type="scientific">Trichinella spiralis</name>
    <name type="common">Trichina worm</name>
    <dbReference type="NCBI Taxonomy" id="6334"/>
    <lineage>
        <taxon>Eukaryota</taxon>
        <taxon>Metazoa</taxon>
        <taxon>Ecdysozoa</taxon>
        <taxon>Nematoda</taxon>
        <taxon>Enoplea</taxon>
        <taxon>Dorylaimia</taxon>
        <taxon>Trichinellida</taxon>
        <taxon>Trichinellidae</taxon>
        <taxon>Trichinella</taxon>
    </lineage>
</organism>
<reference evidence="2 3" key="1">
    <citation type="submission" date="2015-01" db="EMBL/GenBank/DDBJ databases">
        <title>Evolution of Trichinella species and genotypes.</title>
        <authorList>
            <person name="Korhonen P.K."/>
            <person name="Edoardo P."/>
            <person name="Giuseppe L.R."/>
            <person name="Gasser R.B."/>
        </authorList>
    </citation>
    <scope>NUCLEOTIDE SEQUENCE [LARGE SCALE GENOMIC DNA]</scope>
    <source>
        <strain evidence="2">ISS3</strain>
    </source>
</reference>
<sequence length="159" mass="18244">MEARNNSKSPTEALNVHIYGEQENDKEHGRKLNVQNIPDDVQHMVIESLMLKVKNGIKRWKTGSKKSENILLGGVGSRKPRKLSALAEFLNDDSCCFSYFPRNDHRIFFQFARSCLRNVLSRCLSYIVLIYLIFSHTGESPSFFLSTCFPLDCEQLLLV</sequence>
<feature type="transmembrane region" description="Helical" evidence="1">
    <location>
        <begin position="115"/>
        <end position="134"/>
    </location>
</feature>
<evidence type="ECO:0000313" key="2">
    <source>
        <dbReference type="EMBL" id="KRY36431.1"/>
    </source>
</evidence>
<proteinExistence type="predicted"/>
<keyword evidence="1" id="KW-0812">Transmembrane</keyword>
<evidence type="ECO:0000256" key="1">
    <source>
        <dbReference type="SAM" id="Phobius"/>
    </source>
</evidence>
<dbReference type="AlphaFoldDB" id="A0A0V1BHU9"/>
<comment type="caution">
    <text evidence="2">The sequence shown here is derived from an EMBL/GenBank/DDBJ whole genome shotgun (WGS) entry which is preliminary data.</text>
</comment>
<accession>A0A0V1BHU9</accession>
<dbReference type="InParanoid" id="A0A0V1BHU9"/>
<dbReference type="OrthoDB" id="5937237at2759"/>